<dbReference type="Pfam" id="PF03074">
    <property type="entry name" value="GCS"/>
    <property type="match status" value="1"/>
</dbReference>
<evidence type="ECO:0000256" key="6">
    <source>
        <dbReference type="RuleBase" id="RU367135"/>
    </source>
</evidence>
<dbReference type="Proteomes" id="UP001497497">
    <property type="component" value="Unassembled WGS sequence"/>
</dbReference>
<accession>A0AAV2IS58</accession>
<proteinExistence type="inferred from homology"/>
<comment type="caution">
    <text evidence="7">The sequence shown here is derived from an EMBL/GenBank/DDBJ whole genome shotgun (WGS) entry which is preliminary data.</text>
</comment>
<dbReference type="InterPro" id="IPR004308">
    <property type="entry name" value="GCS"/>
</dbReference>
<reference evidence="7 8" key="1">
    <citation type="submission" date="2024-04" db="EMBL/GenBank/DDBJ databases">
        <authorList>
            <consortium name="Genoscope - CEA"/>
            <person name="William W."/>
        </authorList>
    </citation>
    <scope>NUCLEOTIDE SEQUENCE [LARGE SCALE GENOMIC DNA]</scope>
</reference>
<comment type="catalytic activity">
    <reaction evidence="6">
        <text>L-cysteine + L-glutamate + ATP = gamma-L-glutamyl-L-cysteine + ADP + phosphate + H(+)</text>
        <dbReference type="Rhea" id="RHEA:13285"/>
        <dbReference type="ChEBI" id="CHEBI:15378"/>
        <dbReference type="ChEBI" id="CHEBI:29985"/>
        <dbReference type="ChEBI" id="CHEBI:30616"/>
        <dbReference type="ChEBI" id="CHEBI:35235"/>
        <dbReference type="ChEBI" id="CHEBI:43474"/>
        <dbReference type="ChEBI" id="CHEBI:58173"/>
        <dbReference type="ChEBI" id="CHEBI:456216"/>
        <dbReference type="EC" id="6.3.2.2"/>
    </reaction>
</comment>
<evidence type="ECO:0000313" key="7">
    <source>
        <dbReference type="EMBL" id="CAL1548976.1"/>
    </source>
</evidence>
<dbReference type="GO" id="GO:0004357">
    <property type="term" value="F:glutamate-cysteine ligase activity"/>
    <property type="evidence" value="ECO:0007669"/>
    <property type="project" value="UniProtKB-UniRule"/>
</dbReference>
<dbReference type="EMBL" id="CAXITT010002554">
    <property type="protein sequence ID" value="CAL1548976.1"/>
    <property type="molecule type" value="Genomic_DNA"/>
</dbReference>
<evidence type="ECO:0000256" key="4">
    <source>
        <dbReference type="ARBA" id="ARBA00022741"/>
    </source>
</evidence>
<evidence type="ECO:0000256" key="2">
    <source>
        <dbReference type="ARBA" id="ARBA00022598"/>
    </source>
</evidence>
<dbReference type="GO" id="GO:0006750">
    <property type="term" value="P:glutathione biosynthetic process"/>
    <property type="evidence" value="ECO:0007669"/>
    <property type="project" value="UniProtKB-UniRule"/>
</dbReference>
<comment type="similarity">
    <text evidence="6">Belongs to the glutamate--cysteine ligase type 3 family.</text>
</comment>
<dbReference type="PANTHER" id="PTHR11164:SF0">
    <property type="entry name" value="GLUTAMATE--CYSTEINE LIGASE CATALYTIC SUBUNIT"/>
    <property type="match status" value="1"/>
</dbReference>
<keyword evidence="8" id="KW-1185">Reference proteome</keyword>
<evidence type="ECO:0000256" key="5">
    <source>
        <dbReference type="ARBA" id="ARBA00022840"/>
    </source>
</evidence>
<dbReference type="Gene3D" id="1.10.8.960">
    <property type="match status" value="1"/>
</dbReference>
<dbReference type="EC" id="6.3.2.2" evidence="1 6"/>
<feature type="non-terminal residue" evidence="7">
    <location>
        <position position="128"/>
    </location>
</feature>
<evidence type="ECO:0000256" key="3">
    <source>
        <dbReference type="ARBA" id="ARBA00022684"/>
    </source>
</evidence>
<dbReference type="PANTHER" id="PTHR11164">
    <property type="entry name" value="GLUTAMATE CYSTEINE LIGASE"/>
    <property type="match status" value="1"/>
</dbReference>
<keyword evidence="2 6" id="KW-0436">Ligase</keyword>
<dbReference type="GO" id="GO:0005524">
    <property type="term" value="F:ATP binding"/>
    <property type="evidence" value="ECO:0007669"/>
    <property type="project" value="UniProtKB-UniRule"/>
</dbReference>
<keyword evidence="4 6" id="KW-0547">Nucleotide-binding</keyword>
<sequence length="128" mass="14897">DYFLLLVQVDENMNTAFKRDAVISDKFFFRKNILTESCKNALNGFGITDTDPNQEYELMTINEIFHGKEDFPGLLPLIDSYIDSIDIDVDTKYTVTHYVRLISLRASGHLQTTAKWIRNFVLNHPEYK</sequence>
<evidence type="ECO:0000313" key="8">
    <source>
        <dbReference type="Proteomes" id="UP001497497"/>
    </source>
</evidence>
<keyword evidence="3 6" id="KW-0317">Glutathione biosynthesis</keyword>
<gene>
    <name evidence="7" type="ORF">GSLYS_00022293001</name>
</gene>
<organism evidence="7 8">
    <name type="scientific">Lymnaea stagnalis</name>
    <name type="common">Great pond snail</name>
    <name type="synonym">Helix stagnalis</name>
    <dbReference type="NCBI Taxonomy" id="6523"/>
    <lineage>
        <taxon>Eukaryota</taxon>
        <taxon>Metazoa</taxon>
        <taxon>Spiralia</taxon>
        <taxon>Lophotrochozoa</taxon>
        <taxon>Mollusca</taxon>
        <taxon>Gastropoda</taxon>
        <taxon>Heterobranchia</taxon>
        <taxon>Euthyneura</taxon>
        <taxon>Panpulmonata</taxon>
        <taxon>Hygrophila</taxon>
        <taxon>Lymnaeoidea</taxon>
        <taxon>Lymnaeidae</taxon>
        <taxon>Lymnaea</taxon>
    </lineage>
</organism>
<evidence type="ECO:0000256" key="1">
    <source>
        <dbReference type="ARBA" id="ARBA00012220"/>
    </source>
</evidence>
<name>A0AAV2IS58_LYMST</name>
<keyword evidence="5 6" id="KW-0067">ATP-binding</keyword>
<protein>
    <recommendedName>
        <fullName evidence="1 6">Glutamate--cysteine ligase</fullName>
        <ecNumber evidence="1 6">6.3.2.2</ecNumber>
    </recommendedName>
    <alternativeName>
        <fullName evidence="6">Gamma-ECS</fullName>
    </alternativeName>
    <alternativeName>
        <fullName evidence="6">Gamma-glutamylcysteine synthetase</fullName>
    </alternativeName>
</protein>
<dbReference type="AlphaFoldDB" id="A0AAV2IS58"/>
<feature type="non-terminal residue" evidence="7">
    <location>
        <position position="1"/>
    </location>
</feature>
<comment type="pathway">
    <text evidence="6">Sulfur metabolism; glutathione biosynthesis; glutathione from L-cysteine and L-glutamate: step 1/2.</text>
</comment>